<name>A0AAN8JGU7_PATCE</name>
<gene>
    <name evidence="6" type="ORF">SNE40_015383</name>
</gene>
<feature type="domain" description="Cystatin" evidence="5">
    <location>
        <begin position="18"/>
        <end position="133"/>
    </location>
</feature>
<evidence type="ECO:0000259" key="5">
    <source>
        <dbReference type="SMART" id="SM00043"/>
    </source>
</evidence>
<comment type="caution">
    <text evidence="6">The sequence shown here is derived from an EMBL/GenBank/DDBJ whole genome shotgun (WGS) entry which is preliminary data.</text>
</comment>
<dbReference type="PANTHER" id="PTHR46186">
    <property type="entry name" value="CYSTATIN"/>
    <property type="match status" value="1"/>
</dbReference>
<dbReference type="Pfam" id="PF00031">
    <property type="entry name" value="Cystatin"/>
    <property type="match status" value="1"/>
</dbReference>
<dbReference type="AlphaFoldDB" id="A0AAN8JGU7"/>
<evidence type="ECO:0000313" key="7">
    <source>
        <dbReference type="Proteomes" id="UP001347796"/>
    </source>
</evidence>
<accession>A0AAN8JGU7</accession>
<evidence type="ECO:0000256" key="3">
    <source>
        <dbReference type="ARBA" id="ARBA00022704"/>
    </source>
</evidence>
<reference evidence="6 7" key="1">
    <citation type="submission" date="2024-01" db="EMBL/GenBank/DDBJ databases">
        <title>The genome of the rayed Mediterranean limpet Patella caerulea (Linnaeus, 1758).</title>
        <authorList>
            <person name="Anh-Thu Weber A."/>
            <person name="Halstead-Nussloch G."/>
        </authorList>
    </citation>
    <scope>NUCLEOTIDE SEQUENCE [LARGE SCALE GENOMIC DNA]</scope>
    <source>
        <strain evidence="6">AATW-2023a</strain>
        <tissue evidence="6">Whole specimen</tissue>
    </source>
</reference>
<comment type="similarity">
    <text evidence="1">Belongs to the cystatin family.</text>
</comment>
<evidence type="ECO:0000256" key="1">
    <source>
        <dbReference type="ARBA" id="ARBA00009403"/>
    </source>
</evidence>
<dbReference type="GO" id="GO:0005615">
    <property type="term" value="C:extracellular space"/>
    <property type="evidence" value="ECO:0007669"/>
    <property type="project" value="TreeGrafter"/>
</dbReference>
<dbReference type="Gene3D" id="3.10.450.10">
    <property type="match status" value="1"/>
</dbReference>
<dbReference type="CDD" id="cd00042">
    <property type="entry name" value="CY"/>
    <property type="match status" value="1"/>
</dbReference>
<dbReference type="GO" id="GO:0031982">
    <property type="term" value="C:vesicle"/>
    <property type="evidence" value="ECO:0007669"/>
    <property type="project" value="TreeGrafter"/>
</dbReference>
<sequence length="135" mass="15429">MFVASVLLFLVASVYGGVMPGGIQEVRVTENIRNAAHFATDTINAENKQKQRGSKWHTLISINNPRQQVVNGFLYRMEITLKESECRNQESHNGATITECPPRDNGATKKCNVKVWHQHQRIPEYTLEREECFDI</sequence>
<dbReference type="GO" id="GO:0004869">
    <property type="term" value="F:cysteine-type endopeptidase inhibitor activity"/>
    <property type="evidence" value="ECO:0007669"/>
    <property type="project" value="UniProtKB-KW"/>
</dbReference>
<dbReference type="Proteomes" id="UP001347796">
    <property type="component" value="Unassembled WGS sequence"/>
</dbReference>
<evidence type="ECO:0000256" key="2">
    <source>
        <dbReference type="ARBA" id="ARBA00022690"/>
    </source>
</evidence>
<keyword evidence="7" id="KW-1185">Reference proteome</keyword>
<keyword evidence="4" id="KW-0732">Signal</keyword>
<evidence type="ECO:0000313" key="6">
    <source>
        <dbReference type="EMBL" id="KAK6177247.1"/>
    </source>
</evidence>
<evidence type="ECO:0000256" key="4">
    <source>
        <dbReference type="SAM" id="SignalP"/>
    </source>
</evidence>
<protein>
    <recommendedName>
        <fullName evidence="5">Cystatin domain-containing protein</fullName>
    </recommendedName>
</protein>
<organism evidence="6 7">
    <name type="scientific">Patella caerulea</name>
    <name type="common">Rayed Mediterranean limpet</name>
    <dbReference type="NCBI Taxonomy" id="87958"/>
    <lineage>
        <taxon>Eukaryota</taxon>
        <taxon>Metazoa</taxon>
        <taxon>Spiralia</taxon>
        <taxon>Lophotrochozoa</taxon>
        <taxon>Mollusca</taxon>
        <taxon>Gastropoda</taxon>
        <taxon>Patellogastropoda</taxon>
        <taxon>Patelloidea</taxon>
        <taxon>Patellidae</taxon>
        <taxon>Patella</taxon>
    </lineage>
</organism>
<dbReference type="SMART" id="SM00043">
    <property type="entry name" value="CY"/>
    <property type="match status" value="1"/>
</dbReference>
<dbReference type="GO" id="GO:0005737">
    <property type="term" value="C:cytoplasm"/>
    <property type="evidence" value="ECO:0007669"/>
    <property type="project" value="TreeGrafter"/>
</dbReference>
<keyword evidence="3" id="KW-0789">Thiol protease inhibitor</keyword>
<keyword evidence="2" id="KW-0646">Protease inhibitor</keyword>
<feature type="chain" id="PRO_5042936354" description="Cystatin domain-containing protein" evidence="4">
    <location>
        <begin position="17"/>
        <end position="135"/>
    </location>
</feature>
<proteinExistence type="inferred from homology"/>
<dbReference type="SUPFAM" id="SSF54403">
    <property type="entry name" value="Cystatin/monellin"/>
    <property type="match status" value="1"/>
</dbReference>
<dbReference type="EMBL" id="JAZGQO010000010">
    <property type="protein sequence ID" value="KAK6177247.1"/>
    <property type="molecule type" value="Genomic_DNA"/>
</dbReference>
<dbReference type="InterPro" id="IPR000010">
    <property type="entry name" value="Cystatin_dom"/>
</dbReference>
<dbReference type="PANTHER" id="PTHR46186:SF2">
    <property type="entry name" value="CYSTATIN"/>
    <property type="match status" value="1"/>
</dbReference>
<dbReference type="InterPro" id="IPR046350">
    <property type="entry name" value="Cystatin_sf"/>
</dbReference>
<feature type="signal peptide" evidence="4">
    <location>
        <begin position="1"/>
        <end position="16"/>
    </location>
</feature>